<evidence type="ECO:0000256" key="5">
    <source>
        <dbReference type="SAM" id="MobiDB-lite"/>
    </source>
</evidence>
<feature type="region of interest" description="Disordered" evidence="5">
    <location>
        <begin position="45"/>
        <end position="146"/>
    </location>
</feature>
<evidence type="ECO:0000313" key="7">
    <source>
        <dbReference type="EMBL" id="ABA10834.1"/>
    </source>
</evidence>
<dbReference type="NCBIfam" id="TIGR01838">
    <property type="entry name" value="PHA_synth_I"/>
    <property type="match status" value="1"/>
</dbReference>
<evidence type="ECO:0000256" key="3">
    <source>
        <dbReference type="ARBA" id="ARBA00022679"/>
    </source>
</evidence>
<dbReference type="InterPro" id="IPR029058">
    <property type="entry name" value="AB_hydrolase_fold"/>
</dbReference>
<dbReference type="InterPro" id="IPR051321">
    <property type="entry name" value="PHA/PHB_synthase"/>
</dbReference>
<feature type="compositionally biased region" description="Polar residues" evidence="5">
    <location>
        <begin position="91"/>
        <end position="100"/>
    </location>
</feature>
<organism evidence="7">
    <name type="scientific">Pseudomonas sp. 10c-1-3</name>
    <dbReference type="NCBI Taxonomy" id="344746"/>
    <lineage>
        <taxon>Bacteria</taxon>
        <taxon>Pseudomonadati</taxon>
        <taxon>Pseudomonadota</taxon>
        <taxon>Gammaproteobacteria</taxon>
        <taxon>Pseudomonadales</taxon>
        <taxon>Pseudomonadaceae</taxon>
        <taxon>Pseudomonas</taxon>
    </lineage>
</organism>
<comment type="subcellular location">
    <subcellularLocation>
        <location evidence="1">Cytoplasm</location>
    </subcellularLocation>
</comment>
<evidence type="ECO:0000259" key="6">
    <source>
        <dbReference type="Pfam" id="PF07167"/>
    </source>
</evidence>
<dbReference type="PANTHER" id="PTHR36837">
    <property type="entry name" value="POLY(3-HYDROXYALKANOATE) POLYMERASE SUBUNIT PHAC"/>
    <property type="match status" value="1"/>
</dbReference>
<protein>
    <submittedName>
        <fullName evidence="7">Poly(3-hydroxyalkanoate) synthetase</fullName>
    </submittedName>
</protein>
<dbReference type="InterPro" id="IPR010963">
    <property type="entry name" value="PHA_synth_I"/>
</dbReference>
<dbReference type="GO" id="GO:0016746">
    <property type="term" value="F:acyltransferase activity"/>
    <property type="evidence" value="ECO:0007669"/>
    <property type="project" value="UniProtKB-KW"/>
</dbReference>
<feature type="compositionally biased region" description="Basic residues" evidence="5">
    <location>
        <begin position="104"/>
        <end position="119"/>
    </location>
</feature>
<dbReference type="SUPFAM" id="SSF53474">
    <property type="entry name" value="alpha/beta-Hydrolases"/>
    <property type="match status" value="1"/>
</dbReference>
<keyword evidence="3" id="KW-0808">Transferase</keyword>
<dbReference type="GO" id="GO:0042619">
    <property type="term" value="P:poly-hydroxybutyrate biosynthetic process"/>
    <property type="evidence" value="ECO:0007669"/>
    <property type="project" value="InterPro"/>
</dbReference>
<feature type="domain" description="Poly-beta-hydroxybutyrate polymerase N-terminal" evidence="6">
    <location>
        <begin position="233"/>
        <end position="399"/>
    </location>
</feature>
<dbReference type="SMR" id="Q3HYA0"/>
<dbReference type="ESTHER" id="psepu-PHBC">
    <property type="family name" value="PHA_synth_I"/>
</dbReference>
<dbReference type="GO" id="GO:0005737">
    <property type="term" value="C:cytoplasm"/>
    <property type="evidence" value="ECO:0007669"/>
    <property type="project" value="UniProtKB-SubCell"/>
</dbReference>
<evidence type="ECO:0000256" key="4">
    <source>
        <dbReference type="ARBA" id="ARBA00023315"/>
    </source>
</evidence>
<gene>
    <name evidence="7" type="primary">phaC</name>
</gene>
<accession>Q3HYA0</accession>
<name>Q3HYA0_9PSED</name>
<dbReference type="Pfam" id="PF07167">
    <property type="entry name" value="PhaC_N"/>
    <property type="match status" value="1"/>
</dbReference>
<reference evidence="7" key="1">
    <citation type="submission" date="2005-08" db="EMBL/GenBank/DDBJ databases">
        <title>Molecular analysis of polyhydroxyalkanoate biosynthesis and a novel phaD gene in Pseudomonas sp. 10c-1-3.</title>
        <authorList>
            <person name="Zhang S."/>
            <person name="Middelberg A.P.J."/>
            <person name="Williams D.R.G."/>
            <person name="Thomas C.J."/>
        </authorList>
    </citation>
    <scope>NUCLEOTIDE SEQUENCE</scope>
    <source>
        <strain evidence="7">10c-1-3</strain>
    </source>
</reference>
<dbReference type="AlphaFoldDB" id="Q3HYA0"/>
<feature type="compositionally biased region" description="Low complexity" evidence="5">
    <location>
        <begin position="57"/>
        <end position="79"/>
    </location>
</feature>
<evidence type="ECO:0000256" key="2">
    <source>
        <dbReference type="ARBA" id="ARBA00022490"/>
    </source>
</evidence>
<proteinExistence type="predicted"/>
<keyword evidence="4" id="KW-0012">Acyltransferase</keyword>
<evidence type="ECO:0000256" key="1">
    <source>
        <dbReference type="ARBA" id="ARBA00004496"/>
    </source>
</evidence>
<dbReference type="Gene3D" id="3.40.50.1820">
    <property type="entry name" value="alpha/beta hydrolase"/>
    <property type="match status" value="1"/>
</dbReference>
<dbReference type="PANTHER" id="PTHR36837:SF5">
    <property type="entry name" value="POLY-3-HYDROXYBUTYRATE SYNTHASE"/>
    <property type="match status" value="1"/>
</dbReference>
<dbReference type="EMBL" id="DQ177443">
    <property type="protein sequence ID" value="ABA10834.1"/>
    <property type="molecule type" value="Genomic_DNA"/>
</dbReference>
<sequence>MPDPREQECSRNVKYRARRGKVTFHRAVSRLIARWSRRALHSACNSNQSFETHRSKAGMAASKTSSSSSRPDTADSTSAGTRPPTRPACSKCSSNGSTHGVRSPIRHSGRRSRSRRSRVSRMAPTAAMPQRRQRHRPIRSPLSQPFPECRRRRSRCRRCLISRSSARCPTSRSSRAACPASAPRCLPCRRCRRFRARPSRRSVFSRLQGDYSRDVIDLLKQASAQSIDPAALKDRRFSTTAWQSTPANAFTAAWYLLNARYLQELADAVEADPKTRERIRFTVQQWTAAASPSNFLAFNPEAQQTLIESKGESLRQGMLNLLHDMQRGKISQSDESRFVVGKNIATTEGSVVFENDLLQLIQYKPHTEEVFERPLLIVPPCINKLYILDLQPQSSLVAHALDAGHQVFILSWRNADQSIAHKTWDDYVQEGVLDPIEAVKAITGREQINTLGFCIGGTILATALSVAAARGEHPAASMTLLTAMLDFSDTGVLDVFVDEAHVQMREQTIGGKGGTPTGLMRGFEFANTFSYLRPNDLVWNYVVDNYLKGATPQAFDLLFWNSDSTNLPGPMCVWYLRNTYLENKLREPGKVTTCGEPVDLSRMDVPTFIYGSREDHIVPWTSAYASAPLLAGPQKFVLGASGHIAGVINPPAKNKRSFWIFDTDDKALPADPDAWLEAATEHPGSWWPTWTAWLDGYAGKKTKAPAAPGSKQYPVIEPAPGRYVLQRDQ</sequence>
<keyword evidence="2" id="KW-0963">Cytoplasm</keyword>
<dbReference type="InterPro" id="IPR010941">
    <property type="entry name" value="PhaC_N"/>
</dbReference>